<evidence type="ECO:0000256" key="1">
    <source>
        <dbReference type="ARBA" id="ARBA00004162"/>
    </source>
</evidence>
<dbReference type="PANTHER" id="PTHR33885">
    <property type="entry name" value="PHAGE SHOCK PROTEIN C"/>
    <property type="match status" value="1"/>
</dbReference>
<comment type="subcellular location">
    <subcellularLocation>
        <location evidence="1">Cell membrane</location>
        <topology evidence="1">Single-pass membrane protein</topology>
    </subcellularLocation>
</comment>
<dbReference type="RefSeq" id="WP_027311713.1">
    <property type="nucleotide sequence ID" value="NZ_JAUESS010000011.1"/>
</dbReference>
<dbReference type="InterPro" id="IPR014320">
    <property type="entry name" value="Phageshock_PspC"/>
</dbReference>
<feature type="domain" description="Phage shock protein PspC N-terminal" evidence="7">
    <location>
        <begin position="13"/>
        <end position="69"/>
    </location>
</feature>
<comment type="caution">
    <text evidence="8">The sequence shown here is derived from an EMBL/GenBank/DDBJ whole genome shotgun (WGS) entry which is preliminary data.</text>
</comment>
<dbReference type="Proteomes" id="UP001589628">
    <property type="component" value="Unassembled WGS sequence"/>
</dbReference>
<proteinExistence type="predicted"/>
<keyword evidence="9" id="KW-1185">Reference proteome</keyword>
<keyword evidence="5 6" id="KW-0472">Membrane</keyword>
<protein>
    <submittedName>
        <fullName evidence="8">Envelope stress response membrane protein PspC</fullName>
    </submittedName>
</protein>
<evidence type="ECO:0000256" key="2">
    <source>
        <dbReference type="ARBA" id="ARBA00022475"/>
    </source>
</evidence>
<dbReference type="PANTHER" id="PTHR33885:SF3">
    <property type="entry name" value="PHAGE SHOCK PROTEIN C"/>
    <property type="match status" value="1"/>
</dbReference>
<evidence type="ECO:0000256" key="6">
    <source>
        <dbReference type="SAM" id="Phobius"/>
    </source>
</evidence>
<evidence type="ECO:0000256" key="5">
    <source>
        <dbReference type="ARBA" id="ARBA00023136"/>
    </source>
</evidence>
<keyword evidence="2" id="KW-1003">Cell membrane</keyword>
<evidence type="ECO:0000313" key="8">
    <source>
        <dbReference type="EMBL" id="MFB9886229.1"/>
    </source>
</evidence>
<dbReference type="Pfam" id="PF04024">
    <property type="entry name" value="PspC"/>
    <property type="match status" value="1"/>
</dbReference>
<evidence type="ECO:0000256" key="3">
    <source>
        <dbReference type="ARBA" id="ARBA00022692"/>
    </source>
</evidence>
<gene>
    <name evidence="8" type="primary">pspC</name>
    <name evidence="8" type="ORF">ACFFLH_07410</name>
</gene>
<dbReference type="InterPro" id="IPR052027">
    <property type="entry name" value="PspC"/>
</dbReference>
<evidence type="ECO:0000313" key="9">
    <source>
        <dbReference type="Proteomes" id="UP001589628"/>
    </source>
</evidence>
<accession>A0ABV5ZDQ7</accession>
<dbReference type="EMBL" id="JBHLZN010000002">
    <property type="protein sequence ID" value="MFB9886229.1"/>
    <property type="molecule type" value="Genomic_DNA"/>
</dbReference>
<evidence type="ECO:0000256" key="4">
    <source>
        <dbReference type="ARBA" id="ARBA00022989"/>
    </source>
</evidence>
<reference evidence="8 9" key="1">
    <citation type="submission" date="2024-09" db="EMBL/GenBank/DDBJ databases">
        <authorList>
            <person name="Sun Q."/>
            <person name="Mori K."/>
        </authorList>
    </citation>
    <scope>NUCLEOTIDE SEQUENCE [LARGE SCALE GENOMIC DNA]</scope>
    <source>
        <strain evidence="8 9">ATCC 51285</strain>
    </source>
</reference>
<organism evidence="8 9">
    <name type="scientific">Balneatrix alpica</name>
    <dbReference type="NCBI Taxonomy" id="75684"/>
    <lineage>
        <taxon>Bacteria</taxon>
        <taxon>Pseudomonadati</taxon>
        <taxon>Pseudomonadota</taxon>
        <taxon>Gammaproteobacteria</taxon>
        <taxon>Oceanospirillales</taxon>
        <taxon>Balneatrichaceae</taxon>
        <taxon>Balneatrix</taxon>
    </lineage>
</organism>
<feature type="transmembrane region" description="Helical" evidence="6">
    <location>
        <begin position="21"/>
        <end position="39"/>
    </location>
</feature>
<keyword evidence="4 6" id="KW-1133">Transmembrane helix</keyword>
<name>A0ABV5ZDQ7_9GAMM</name>
<sequence>MNKPTKANGYLRDLYRRPREGWIAGVCAGVAHSHGWPVWLARLIMVTLFIFSGSLGLLAYLAGIFLLEKAPQQHYGCQHDSGEAKPFFHYGPAPASRVKELHQRMQRLSERLGLIESYVTSRRYQVNRDFRDLS</sequence>
<dbReference type="NCBIfam" id="TIGR02978">
    <property type="entry name" value="phageshock_pspC"/>
    <property type="match status" value="1"/>
</dbReference>
<dbReference type="InterPro" id="IPR007168">
    <property type="entry name" value="Phageshock_PspC_N"/>
</dbReference>
<evidence type="ECO:0000259" key="7">
    <source>
        <dbReference type="Pfam" id="PF04024"/>
    </source>
</evidence>
<feature type="transmembrane region" description="Helical" evidence="6">
    <location>
        <begin position="45"/>
        <end position="67"/>
    </location>
</feature>
<keyword evidence="3 6" id="KW-0812">Transmembrane</keyword>